<dbReference type="EMBL" id="JAKCXM010000326">
    <property type="protein sequence ID" value="KAJ0395752.1"/>
    <property type="molecule type" value="Genomic_DNA"/>
</dbReference>
<keyword evidence="1" id="KW-0694">RNA-binding</keyword>
<dbReference type="InterPro" id="IPR003954">
    <property type="entry name" value="RRM_euk-type"/>
</dbReference>
<feature type="domain" description="RRM" evidence="3">
    <location>
        <begin position="10"/>
        <end position="88"/>
    </location>
</feature>
<organism evidence="4 5">
    <name type="scientific">Pythium insidiosum</name>
    <name type="common">Pythiosis disease agent</name>
    <dbReference type="NCBI Taxonomy" id="114742"/>
    <lineage>
        <taxon>Eukaryota</taxon>
        <taxon>Sar</taxon>
        <taxon>Stramenopiles</taxon>
        <taxon>Oomycota</taxon>
        <taxon>Peronosporomycetes</taxon>
        <taxon>Pythiales</taxon>
        <taxon>Pythiaceae</taxon>
        <taxon>Pythium</taxon>
    </lineage>
</organism>
<dbReference type="GO" id="GO:0003723">
    <property type="term" value="F:RNA binding"/>
    <property type="evidence" value="ECO:0007669"/>
    <property type="project" value="UniProtKB-UniRule"/>
</dbReference>
<dbReference type="SMART" id="SM00360">
    <property type="entry name" value="RRM"/>
    <property type="match status" value="1"/>
</dbReference>
<keyword evidence="5" id="KW-1185">Reference proteome</keyword>
<evidence type="ECO:0000313" key="5">
    <source>
        <dbReference type="Proteomes" id="UP001209570"/>
    </source>
</evidence>
<evidence type="ECO:0000259" key="3">
    <source>
        <dbReference type="PROSITE" id="PS50102"/>
    </source>
</evidence>
<dbReference type="SUPFAM" id="SSF54928">
    <property type="entry name" value="RNA-binding domain, RBD"/>
    <property type="match status" value="1"/>
</dbReference>
<dbReference type="Gene3D" id="3.30.70.330">
    <property type="match status" value="1"/>
</dbReference>
<dbReference type="Proteomes" id="UP001209570">
    <property type="component" value="Unassembled WGS sequence"/>
</dbReference>
<name>A0AAD5LXZ8_PYTIN</name>
<protein>
    <recommendedName>
        <fullName evidence="3">RRM domain-containing protein</fullName>
    </recommendedName>
</protein>
<dbReference type="CDD" id="cd12311">
    <property type="entry name" value="RRM_SRSF2_SRSF8"/>
    <property type="match status" value="1"/>
</dbReference>
<accession>A0AAD5LXZ8</accession>
<dbReference type="InterPro" id="IPR000504">
    <property type="entry name" value="RRM_dom"/>
</dbReference>
<reference evidence="4" key="1">
    <citation type="submission" date="2021-12" db="EMBL/GenBank/DDBJ databases">
        <title>Prjna785345.</title>
        <authorList>
            <person name="Rujirawat T."/>
            <person name="Krajaejun T."/>
        </authorList>
    </citation>
    <scope>NUCLEOTIDE SEQUENCE</scope>
    <source>
        <strain evidence="4">Pi057C3</strain>
    </source>
</reference>
<dbReference type="InterPro" id="IPR035979">
    <property type="entry name" value="RBD_domain_sf"/>
</dbReference>
<evidence type="ECO:0000256" key="1">
    <source>
        <dbReference type="PROSITE-ProRule" id="PRU00176"/>
    </source>
</evidence>
<sequence length="183" mass="21765">MAPPNVDAMITLKVDNVPFDVAPDMLKELFSKYGDVGDVYIPRSRGSNESRGFAFVRFMNKEDADNAIQGMEGYDFDGRQLHVQFAKQRRPENPREFYRERDRARGYDDRGYDDRGRGYDDRGRFDDRRGYDDRRGRYDDRRRRSRSRSPDRRDYRGGYGGGRDRSRSRHRSRDRRSASPRRD</sequence>
<proteinExistence type="predicted"/>
<feature type="region of interest" description="Disordered" evidence="2">
    <location>
        <begin position="85"/>
        <end position="183"/>
    </location>
</feature>
<dbReference type="InterPro" id="IPR012677">
    <property type="entry name" value="Nucleotide-bd_a/b_plait_sf"/>
</dbReference>
<gene>
    <name evidence="4" type="ORF">P43SY_005669</name>
</gene>
<feature type="compositionally biased region" description="Basic and acidic residues" evidence="2">
    <location>
        <begin position="89"/>
        <end position="156"/>
    </location>
</feature>
<dbReference type="SMART" id="SM00361">
    <property type="entry name" value="RRM_1"/>
    <property type="match status" value="1"/>
</dbReference>
<evidence type="ECO:0000256" key="2">
    <source>
        <dbReference type="SAM" id="MobiDB-lite"/>
    </source>
</evidence>
<comment type="caution">
    <text evidence="4">The sequence shown here is derived from an EMBL/GenBank/DDBJ whole genome shotgun (WGS) entry which is preliminary data.</text>
</comment>
<dbReference type="Pfam" id="PF00076">
    <property type="entry name" value="RRM_1"/>
    <property type="match status" value="1"/>
</dbReference>
<evidence type="ECO:0000313" key="4">
    <source>
        <dbReference type="EMBL" id="KAJ0395752.1"/>
    </source>
</evidence>
<dbReference type="PROSITE" id="PS50102">
    <property type="entry name" value="RRM"/>
    <property type="match status" value="1"/>
</dbReference>
<dbReference type="InterPro" id="IPR050441">
    <property type="entry name" value="RBM"/>
</dbReference>
<dbReference type="AlphaFoldDB" id="A0AAD5LXZ8"/>
<dbReference type="PANTHER" id="PTHR48034">
    <property type="entry name" value="TRANSFORMER-2 SEX-DETERMINING PROTEIN-RELATED"/>
    <property type="match status" value="1"/>
</dbReference>